<reference evidence="9" key="1">
    <citation type="submission" date="2020-06" db="EMBL/GenBank/DDBJ databases">
        <title>Legume-microbial interactions unlock mineral nutrients during tropical forest succession.</title>
        <authorList>
            <person name="Epihov D.Z."/>
        </authorList>
    </citation>
    <scope>NUCLEOTIDE SEQUENCE [LARGE SCALE GENOMIC DNA]</scope>
    <source>
        <strain evidence="9">Pan2503</strain>
    </source>
</reference>
<keyword evidence="5" id="KW-0732">Signal</keyword>
<keyword evidence="7" id="KW-0998">Cell outer membrane</keyword>
<dbReference type="GO" id="GO:0015344">
    <property type="term" value="F:siderophore uptake transmembrane transporter activity"/>
    <property type="evidence" value="ECO:0007669"/>
    <property type="project" value="TreeGrafter"/>
</dbReference>
<keyword evidence="2" id="KW-0813">Transport</keyword>
<evidence type="ECO:0000256" key="6">
    <source>
        <dbReference type="ARBA" id="ARBA00023136"/>
    </source>
</evidence>
<feature type="non-terminal residue" evidence="9">
    <location>
        <position position="1"/>
    </location>
</feature>
<gene>
    <name evidence="9" type="ORF">HRJ53_28610</name>
</gene>
<keyword evidence="4" id="KW-0812">Transmembrane</keyword>
<dbReference type="Pfam" id="PF25183">
    <property type="entry name" value="OMP_b-brl_4"/>
    <property type="match status" value="1"/>
</dbReference>
<organism evidence="9 10">
    <name type="scientific">Candidatus Acidiferrum panamense</name>
    <dbReference type="NCBI Taxonomy" id="2741543"/>
    <lineage>
        <taxon>Bacteria</taxon>
        <taxon>Pseudomonadati</taxon>
        <taxon>Acidobacteriota</taxon>
        <taxon>Terriglobia</taxon>
        <taxon>Candidatus Acidiferrales</taxon>
        <taxon>Candidatus Acidiferrum</taxon>
    </lineage>
</organism>
<dbReference type="AlphaFoldDB" id="A0A7V8NWV5"/>
<dbReference type="SUPFAM" id="SSF49464">
    <property type="entry name" value="Carboxypeptidase regulatory domain-like"/>
    <property type="match status" value="1"/>
</dbReference>
<comment type="caution">
    <text evidence="9">The sequence shown here is derived from an EMBL/GenBank/DDBJ whole genome shotgun (WGS) entry which is preliminary data.</text>
</comment>
<dbReference type="PANTHER" id="PTHR30069">
    <property type="entry name" value="TONB-DEPENDENT OUTER MEMBRANE RECEPTOR"/>
    <property type="match status" value="1"/>
</dbReference>
<evidence type="ECO:0000256" key="4">
    <source>
        <dbReference type="ARBA" id="ARBA00022692"/>
    </source>
</evidence>
<comment type="subcellular location">
    <subcellularLocation>
        <location evidence="1">Cell outer membrane</location>
        <topology evidence="1">Multi-pass membrane protein</topology>
    </subcellularLocation>
</comment>
<sequence length="647" mass="69419">GVVREAGKTPVEGATVILVSGTGQLTTSTSARGEFQFAAIAPESYRVNVRLGGKEWHGGAELVVQDGAPVKVEVVLSDKDESLSVLPVIEKASIEGSGGKTLSSTEVSSLPLNSRDFSKLLLLAAGTMTDTNGSANFTQQFAVNGQRGTAAVFAMDGADTSDPEMGGATFSNFNVDAIQEVQSSAGVMPAEIGRGAAGFTNVVTKPGTNAVHGSAFEFVRNAAFDARNFFDHVNPEDPRRIPPFVRNEFGGTIGGPLVLPGVYDGRNRTFVFGEYQGFRQVLGTTQVFAVPTAAERQGIDTTTYRGDTLYVPVNAEIAPLLNRYPLPNEPTGAFGARTYATSSKVVTTTDQFSVRVDHKLTDGAELFGRFSLNQVEGPTTNPDQTAIDPSFGVNFFDHQRSAAVRWAQKVTPAWSFTTEFGYIRSTPFFPTTNATDPALTYGDGLYQGFNTAGGSIFGSYGNLYQMRADVTYLVGRHTIRTGGEVRLNKDATIFGVTPNGMYSFGGGTAYSRVEILSASGQHNIHVGDPLPDALTGLLTATPYSYSVTAAASATPKGDKFDEAAVRREAYNFYVEDSWKISPRWLVNYGVRYELNSRIKEAKHRTSIARPVAAGNPDASFTTPGATVIYLYNPQPAYPMDWRGLAPR</sequence>
<accession>A0A7V8NWV5</accession>
<dbReference type="PANTHER" id="PTHR30069:SF29">
    <property type="entry name" value="HEMOGLOBIN AND HEMOGLOBIN-HAPTOGLOBIN-BINDING PROTEIN 1-RELATED"/>
    <property type="match status" value="1"/>
</dbReference>
<keyword evidence="9" id="KW-0675">Receptor</keyword>
<evidence type="ECO:0000256" key="5">
    <source>
        <dbReference type="ARBA" id="ARBA00022729"/>
    </source>
</evidence>
<dbReference type="Pfam" id="PF13620">
    <property type="entry name" value="CarboxypepD_reg"/>
    <property type="match status" value="1"/>
</dbReference>
<name>A0A7V8NWV5_9BACT</name>
<dbReference type="SUPFAM" id="SSF56935">
    <property type="entry name" value="Porins"/>
    <property type="match status" value="1"/>
</dbReference>
<dbReference type="Gene3D" id="2.60.40.1120">
    <property type="entry name" value="Carboxypeptidase-like, regulatory domain"/>
    <property type="match status" value="1"/>
</dbReference>
<keyword evidence="10" id="KW-1185">Reference proteome</keyword>
<dbReference type="GO" id="GO:0009279">
    <property type="term" value="C:cell outer membrane"/>
    <property type="evidence" value="ECO:0007669"/>
    <property type="project" value="UniProtKB-SubCell"/>
</dbReference>
<evidence type="ECO:0000256" key="3">
    <source>
        <dbReference type="ARBA" id="ARBA00022452"/>
    </source>
</evidence>
<dbReference type="EMBL" id="JACDQQ010002769">
    <property type="protein sequence ID" value="MBA0088970.1"/>
    <property type="molecule type" value="Genomic_DNA"/>
</dbReference>
<keyword evidence="6" id="KW-0472">Membrane</keyword>
<dbReference type="InterPro" id="IPR057601">
    <property type="entry name" value="Oar-like_b-barrel"/>
</dbReference>
<evidence type="ECO:0000256" key="7">
    <source>
        <dbReference type="ARBA" id="ARBA00023237"/>
    </source>
</evidence>
<dbReference type="InterPro" id="IPR008969">
    <property type="entry name" value="CarboxyPept-like_regulatory"/>
</dbReference>
<dbReference type="Proteomes" id="UP000567293">
    <property type="component" value="Unassembled WGS sequence"/>
</dbReference>
<feature type="non-terminal residue" evidence="9">
    <location>
        <position position="647"/>
    </location>
</feature>
<feature type="domain" description="TonB-dependent transporter Oar-like beta-barrel" evidence="8">
    <location>
        <begin position="203"/>
        <end position="647"/>
    </location>
</feature>
<evidence type="ECO:0000259" key="8">
    <source>
        <dbReference type="Pfam" id="PF25183"/>
    </source>
</evidence>
<keyword evidence="3" id="KW-1134">Transmembrane beta strand</keyword>
<protein>
    <submittedName>
        <fullName evidence="9">TonB-dependent receptor</fullName>
    </submittedName>
</protein>
<dbReference type="InterPro" id="IPR036942">
    <property type="entry name" value="Beta-barrel_TonB_sf"/>
</dbReference>
<evidence type="ECO:0000313" key="9">
    <source>
        <dbReference type="EMBL" id="MBA0088970.1"/>
    </source>
</evidence>
<evidence type="ECO:0000256" key="1">
    <source>
        <dbReference type="ARBA" id="ARBA00004571"/>
    </source>
</evidence>
<dbReference type="InterPro" id="IPR039426">
    <property type="entry name" value="TonB-dep_rcpt-like"/>
</dbReference>
<proteinExistence type="predicted"/>
<dbReference type="GO" id="GO:0044718">
    <property type="term" value="P:siderophore transmembrane transport"/>
    <property type="evidence" value="ECO:0007669"/>
    <property type="project" value="TreeGrafter"/>
</dbReference>
<evidence type="ECO:0000256" key="2">
    <source>
        <dbReference type="ARBA" id="ARBA00022448"/>
    </source>
</evidence>
<evidence type="ECO:0000313" key="10">
    <source>
        <dbReference type="Proteomes" id="UP000567293"/>
    </source>
</evidence>
<dbReference type="Gene3D" id="2.40.170.20">
    <property type="entry name" value="TonB-dependent receptor, beta-barrel domain"/>
    <property type="match status" value="1"/>
</dbReference>